<dbReference type="Proteomes" id="UP001291309">
    <property type="component" value="Unassembled WGS sequence"/>
</dbReference>
<dbReference type="InterPro" id="IPR009057">
    <property type="entry name" value="Homeodomain-like_sf"/>
</dbReference>
<accession>A0ABU5H2I0</accession>
<dbReference type="InterPro" id="IPR018060">
    <property type="entry name" value="HTH_AraC"/>
</dbReference>
<dbReference type="SUPFAM" id="SSF46689">
    <property type="entry name" value="Homeodomain-like"/>
    <property type="match status" value="1"/>
</dbReference>
<organism evidence="5 6">
    <name type="scientific">Hyalangium rubrum</name>
    <dbReference type="NCBI Taxonomy" id="3103134"/>
    <lineage>
        <taxon>Bacteria</taxon>
        <taxon>Pseudomonadati</taxon>
        <taxon>Myxococcota</taxon>
        <taxon>Myxococcia</taxon>
        <taxon>Myxococcales</taxon>
        <taxon>Cystobacterineae</taxon>
        <taxon>Archangiaceae</taxon>
        <taxon>Hyalangium</taxon>
    </lineage>
</organism>
<proteinExistence type="predicted"/>
<dbReference type="PANTHER" id="PTHR47894:SF1">
    <property type="entry name" value="HTH-TYPE TRANSCRIPTIONAL REGULATOR VQSM"/>
    <property type="match status" value="1"/>
</dbReference>
<name>A0ABU5H2I0_9BACT</name>
<feature type="domain" description="HTH araC/xylS-type" evidence="4">
    <location>
        <begin position="231"/>
        <end position="329"/>
    </location>
</feature>
<keyword evidence="3" id="KW-0804">Transcription</keyword>
<evidence type="ECO:0000256" key="3">
    <source>
        <dbReference type="ARBA" id="ARBA00023163"/>
    </source>
</evidence>
<evidence type="ECO:0000259" key="4">
    <source>
        <dbReference type="PROSITE" id="PS01124"/>
    </source>
</evidence>
<dbReference type="SMART" id="SM00342">
    <property type="entry name" value="HTH_ARAC"/>
    <property type="match status" value="1"/>
</dbReference>
<dbReference type="EMBL" id="JAXIVS010000003">
    <property type="protein sequence ID" value="MDY7226992.1"/>
    <property type="molecule type" value="Genomic_DNA"/>
</dbReference>
<comment type="caution">
    <text evidence="5">The sequence shown here is derived from an EMBL/GenBank/DDBJ whole genome shotgun (WGS) entry which is preliminary data.</text>
</comment>
<dbReference type="Gene3D" id="1.10.10.60">
    <property type="entry name" value="Homeodomain-like"/>
    <property type="match status" value="1"/>
</dbReference>
<keyword evidence="2" id="KW-0238">DNA-binding</keyword>
<dbReference type="Pfam" id="PF12625">
    <property type="entry name" value="Arabinose_bd"/>
    <property type="match status" value="1"/>
</dbReference>
<evidence type="ECO:0000313" key="5">
    <source>
        <dbReference type="EMBL" id="MDY7226992.1"/>
    </source>
</evidence>
<dbReference type="InterPro" id="IPR032687">
    <property type="entry name" value="AraC-type_N"/>
</dbReference>
<reference evidence="5 6" key="1">
    <citation type="submission" date="2023-12" db="EMBL/GenBank/DDBJ databases">
        <title>the genome sequence of Hyalangium sp. s54d21.</title>
        <authorList>
            <person name="Zhang X."/>
        </authorList>
    </citation>
    <scope>NUCLEOTIDE SEQUENCE [LARGE SCALE GENOMIC DNA]</scope>
    <source>
        <strain evidence="6">s54d21</strain>
    </source>
</reference>
<evidence type="ECO:0000256" key="2">
    <source>
        <dbReference type="ARBA" id="ARBA00023125"/>
    </source>
</evidence>
<dbReference type="PROSITE" id="PS01124">
    <property type="entry name" value="HTH_ARAC_FAMILY_2"/>
    <property type="match status" value="1"/>
</dbReference>
<gene>
    <name evidence="5" type="ORF">SYV04_11350</name>
</gene>
<sequence>MPTELVPVPSVLLDRLLTLGVDAAQVLRHAGIVPSRFQPPRARLTVAEFFAFWRALEQVGARRDLGVRLGGEAPPHQFDVASLAALHAPTLGEAFQKFARYKRVVCGEQVTIDRGDGEARVGFHWLHIEEALPLLLVDATFSSLVALGRRGTGQPLTPLRIELARSRSDEAMFRQHFGCEIRFDAPLDFLVFEESALARPFITHNADLLALMVPGLEAALTESLSSASVADDVRSILGRRMCGERPSVDKVAREMRMSSRTLQRRLEQLGTSYQGLLDQVRRDTSRRLLENTHLELGEVAFLLGFEELNSFSRAFHTWEGVTPNSWRQRVRSTSS</sequence>
<dbReference type="Pfam" id="PF12833">
    <property type="entry name" value="HTH_18"/>
    <property type="match status" value="1"/>
</dbReference>
<keyword evidence="6" id="KW-1185">Reference proteome</keyword>
<dbReference type="RefSeq" id="WP_321545712.1">
    <property type="nucleotide sequence ID" value="NZ_JAXIVS010000003.1"/>
</dbReference>
<protein>
    <submittedName>
        <fullName evidence="5">AraC family transcriptional regulator</fullName>
    </submittedName>
</protein>
<evidence type="ECO:0000313" key="6">
    <source>
        <dbReference type="Proteomes" id="UP001291309"/>
    </source>
</evidence>
<dbReference type="PANTHER" id="PTHR47894">
    <property type="entry name" value="HTH-TYPE TRANSCRIPTIONAL REGULATOR GADX"/>
    <property type="match status" value="1"/>
</dbReference>
<keyword evidence="1" id="KW-0805">Transcription regulation</keyword>
<evidence type="ECO:0000256" key="1">
    <source>
        <dbReference type="ARBA" id="ARBA00023015"/>
    </source>
</evidence>